<evidence type="ECO:0000259" key="1">
    <source>
        <dbReference type="PROSITE" id="PS50042"/>
    </source>
</evidence>
<dbReference type="Proteomes" id="UP001348817">
    <property type="component" value="Chromosome"/>
</dbReference>
<dbReference type="GO" id="GO:0003677">
    <property type="term" value="F:DNA binding"/>
    <property type="evidence" value="ECO:0007669"/>
    <property type="project" value="UniProtKB-KW"/>
</dbReference>
<dbReference type="Gene3D" id="2.60.120.10">
    <property type="entry name" value="Jelly Rolls"/>
    <property type="match status" value="1"/>
</dbReference>
<dbReference type="KEGG" id="fax:FUAX_35560"/>
<protein>
    <submittedName>
        <fullName evidence="2">DNA-binding protein</fullName>
    </submittedName>
</protein>
<name>A0AAU9CXB1_9BACT</name>
<accession>A0AAU9CXB1</accession>
<dbReference type="CDD" id="cd00038">
    <property type="entry name" value="CAP_ED"/>
    <property type="match status" value="1"/>
</dbReference>
<dbReference type="InterPro" id="IPR000595">
    <property type="entry name" value="cNMP-bd_dom"/>
</dbReference>
<evidence type="ECO:0000313" key="3">
    <source>
        <dbReference type="Proteomes" id="UP001348817"/>
    </source>
</evidence>
<reference evidence="2 3" key="1">
    <citation type="submission" date="2021-12" db="EMBL/GenBank/DDBJ databases">
        <title>Genome sequencing of bacteria with rrn-lacking chromosome and rrn-plasmid.</title>
        <authorList>
            <person name="Anda M."/>
            <person name="Iwasaki W."/>
        </authorList>
    </citation>
    <scope>NUCLEOTIDE SEQUENCE [LARGE SCALE GENOMIC DNA]</scope>
    <source>
        <strain evidence="2 3">DSM 100852</strain>
    </source>
</reference>
<dbReference type="InterPro" id="IPR018490">
    <property type="entry name" value="cNMP-bd_dom_sf"/>
</dbReference>
<dbReference type="SUPFAM" id="SSF51206">
    <property type="entry name" value="cAMP-binding domain-like"/>
    <property type="match status" value="1"/>
</dbReference>
<gene>
    <name evidence="2" type="ORF">FUAX_35560</name>
</gene>
<keyword evidence="2" id="KW-0238">DNA-binding</keyword>
<dbReference type="EMBL" id="AP025314">
    <property type="protein sequence ID" value="BDD11124.1"/>
    <property type="molecule type" value="Genomic_DNA"/>
</dbReference>
<evidence type="ECO:0000313" key="2">
    <source>
        <dbReference type="EMBL" id="BDD11124.1"/>
    </source>
</evidence>
<dbReference type="RefSeq" id="WP_338392639.1">
    <property type="nucleotide sequence ID" value="NZ_AP025314.1"/>
</dbReference>
<dbReference type="Pfam" id="PF00027">
    <property type="entry name" value="cNMP_binding"/>
    <property type="match status" value="1"/>
</dbReference>
<organism evidence="2 3">
    <name type="scientific">Fulvitalea axinellae</name>
    <dbReference type="NCBI Taxonomy" id="1182444"/>
    <lineage>
        <taxon>Bacteria</taxon>
        <taxon>Pseudomonadati</taxon>
        <taxon>Bacteroidota</taxon>
        <taxon>Cytophagia</taxon>
        <taxon>Cytophagales</taxon>
        <taxon>Persicobacteraceae</taxon>
        <taxon>Fulvitalea</taxon>
    </lineage>
</organism>
<keyword evidence="3" id="KW-1185">Reference proteome</keyword>
<feature type="domain" description="Cyclic nucleotide-binding" evidence="1">
    <location>
        <begin position="10"/>
        <end position="56"/>
    </location>
</feature>
<dbReference type="AlphaFoldDB" id="A0AAU9CXB1"/>
<dbReference type="InterPro" id="IPR014710">
    <property type="entry name" value="RmlC-like_jellyroll"/>
</dbReference>
<proteinExistence type="predicted"/>
<dbReference type="PROSITE" id="PS50042">
    <property type="entry name" value="CNMP_BINDING_3"/>
    <property type="match status" value="1"/>
</dbReference>
<sequence length="188" mass="22425">MENTLRTLRRFGRLSTANIEAFAAQLERVELPRNTELIREGEVSPYFYFLEKGATKTNYIDEYGDKKAVWFAFEGELLFSFSAYFAVEGHQESIELYEDSVLYRIPLRKLRYLYDTDLEWANWGRLISERFLGKVLTEMDRNRFVKAKDRYRWLIESRPDIHKRVPLKDIASYLGISKESLSRIRKEQ</sequence>